<dbReference type="Proteomes" id="UP000800235">
    <property type="component" value="Unassembled WGS sequence"/>
</dbReference>
<dbReference type="PANTHER" id="PTHR45782:SF4">
    <property type="entry name" value="MITOCHONDRIAL RIBOSOME-ASSOCIATED GTPASE 1"/>
    <property type="match status" value="1"/>
</dbReference>
<keyword evidence="1 3" id="KW-0547">Nucleotide-binding</keyword>
<dbReference type="OrthoDB" id="269151at2759"/>
<dbReference type="AlphaFoldDB" id="A0A9P4NJV7"/>
<gene>
    <name evidence="5" type="ORF">EJ08DRAFT_440465</name>
</gene>
<name>A0A9P4NJV7_9PEZI</name>
<dbReference type="InterPro" id="IPR030378">
    <property type="entry name" value="G_CP_dom"/>
</dbReference>
<dbReference type="InterPro" id="IPR016478">
    <property type="entry name" value="GTPase_MTG1"/>
</dbReference>
<protein>
    <submittedName>
        <fullName evidence="5">GTPase</fullName>
    </submittedName>
</protein>
<evidence type="ECO:0000256" key="1">
    <source>
        <dbReference type="ARBA" id="ARBA00022741"/>
    </source>
</evidence>
<keyword evidence="2 3" id="KW-0342">GTP-binding</keyword>
<comment type="caution">
    <text evidence="5">The sequence shown here is derived from an EMBL/GenBank/DDBJ whole genome shotgun (WGS) entry which is preliminary data.</text>
</comment>
<sequence>MAASFVPRAVFPVLDSLPRSYYLGHHNKGLQKMKTLLSSTDLVIECRDYRVPLTSRNPLFEESLSGRMRLVVYTKKDLGSAGSKDNSGKEDIIRKWHSPYPVLFSDHKSRKDVRRLLQYAKEFASHSTSLTGTRMMVVGMPNVGKSSLLNALRSLSLGKKKAAKTGDQPGVTRSISTSVKIIDGADGGEGVYLLDTPGVFVPYVPDADHMLKLALVGSVKDSIIPYTTMADYLLYHLNRIDPSLYAKYHDPTNDVASLLQAVAYSTGRLQKGGEPDLDATAVWFIQRWRNGDFGRFVLDDVREDALERKKDEDASRGMSVSQARKAAKEVIRARGRKIAASNG</sequence>
<dbReference type="Gene3D" id="1.10.1580.10">
    <property type="match status" value="1"/>
</dbReference>
<organism evidence="5 6">
    <name type="scientific">Tothia fuscella</name>
    <dbReference type="NCBI Taxonomy" id="1048955"/>
    <lineage>
        <taxon>Eukaryota</taxon>
        <taxon>Fungi</taxon>
        <taxon>Dikarya</taxon>
        <taxon>Ascomycota</taxon>
        <taxon>Pezizomycotina</taxon>
        <taxon>Dothideomycetes</taxon>
        <taxon>Pleosporomycetidae</taxon>
        <taxon>Venturiales</taxon>
        <taxon>Cylindrosympodiaceae</taxon>
        <taxon>Tothia</taxon>
    </lineage>
</organism>
<reference evidence="5" key="1">
    <citation type="journal article" date="2020" name="Stud. Mycol.">
        <title>101 Dothideomycetes genomes: a test case for predicting lifestyles and emergence of pathogens.</title>
        <authorList>
            <person name="Haridas S."/>
            <person name="Albert R."/>
            <person name="Binder M."/>
            <person name="Bloem J."/>
            <person name="Labutti K."/>
            <person name="Salamov A."/>
            <person name="Andreopoulos B."/>
            <person name="Baker S."/>
            <person name="Barry K."/>
            <person name="Bills G."/>
            <person name="Bluhm B."/>
            <person name="Cannon C."/>
            <person name="Castanera R."/>
            <person name="Culley D."/>
            <person name="Daum C."/>
            <person name="Ezra D."/>
            <person name="Gonzalez J."/>
            <person name="Henrissat B."/>
            <person name="Kuo A."/>
            <person name="Liang C."/>
            <person name="Lipzen A."/>
            <person name="Lutzoni F."/>
            <person name="Magnuson J."/>
            <person name="Mondo S."/>
            <person name="Nolan M."/>
            <person name="Ohm R."/>
            <person name="Pangilinan J."/>
            <person name="Park H.-J."/>
            <person name="Ramirez L."/>
            <person name="Alfaro M."/>
            <person name="Sun H."/>
            <person name="Tritt A."/>
            <person name="Yoshinaga Y."/>
            <person name="Zwiers L.-H."/>
            <person name="Turgeon B."/>
            <person name="Goodwin S."/>
            <person name="Spatafora J."/>
            <person name="Crous P."/>
            <person name="Grigoriev I."/>
        </authorList>
    </citation>
    <scope>NUCLEOTIDE SEQUENCE</scope>
    <source>
        <strain evidence="5">CBS 130266</strain>
    </source>
</reference>
<evidence type="ECO:0000256" key="2">
    <source>
        <dbReference type="ARBA" id="ARBA00023134"/>
    </source>
</evidence>
<dbReference type="GO" id="GO:0003924">
    <property type="term" value="F:GTPase activity"/>
    <property type="evidence" value="ECO:0007669"/>
    <property type="project" value="TreeGrafter"/>
</dbReference>
<proteinExistence type="predicted"/>
<dbReference type="PANTHER" id="PTHR45782">
    <property type="entry name" value="MITOCHONDRIAL RIBOSOME-ASSOCIATED GTPASE 1"/>
    <property type="match status" value="1"/>
</dbReference>
<evidence type="ECO:0000313" key="6">
    <source>
        <dbReference type="Proteomes" id="UP000800235"/>
    </source>
</evidence>
<feature type="domain" description="CP-type G" evidence="4">
    <location>
        <begin position="27"/>
        <end position="202"/>
    </location>
</feature>
<dbReference type="InterPro" id="IPR023179">
    <property type="entry name" value="GTP-bd_ortho_bundle_sf"/>
</dbReference>
<keyword evidence="6" id="KW-1185">Reference proteome</keyword>
<dbReference type="InterPro" id="IPR006073">
    <property type="entry name" value="GTP-bd"/>
</dbReference>
<dbReference type="PIRSF" id="PIRSF006230">
    <property type="entry name" value="MG442"/>
    <property type="match status" value="1"/>
</dbReference>
<dbReference type="GO" id="GO:0005739">
    <property type="term" value="C:mitochondrion"/>
    <property type="evidence" value="ECO:0007669"/>
    <property type="project" value="TreeGrafter"/>
</dbReference>
<dbReference type="SUPFAM" id="SSF52540">
    <property type="entry name" value="P-loop containing nucleoside triphosphate hydrolases"/>
    <property type="match status" value="1"/>
</dbReference>
<dbReference type="Pfam" id="PF01926">
    <property type="entry name" value="MMR_HSR1"/>
    <property type="match status" value="1"/>
</dbReference>
<dbReference type="GO" id="GO:0005525">
    <property type="term" value="F:GTP binding"/>
    <property type="evidence" value="ECO:0007669"/>
    <property type="project" value="UniProtKB-KW"/>
</dbReference>
<dbReference type="CDD" id="cd01856">
    <property type="entry name" value="YlqF"/>
    <property type="match status" value="1"/>
</dbReference>
<dbReference type="PROSITE" id="PS51721">
    <property type="entry name" value="G_CP"/>
    <property type="match status" value="1"/>
</dbReference>
<feature type="binding site" evidence="3">
    <location>
        <position position="198"/>
    </location>
    <ligand>
        <name>GTP</name>
        <dbReference type="ChEBI" id="CHEBI:37565"/>
    </ligand>
</feature>
<evidence type="ECO:0000256" key="3">
    <source>
        <dbReference type="PIRSR" id="PIRSR006230-1"/>
    </source>
</evidence>
<dbReference type="Gene3D" id="3.40.50.300">
    <property type="entry name" value="P-loop containing nucleotide triphosphate hydrolases"/>
    <property type="match status" value="1"/>
</dbReference>
<evidence type="ECO:0000259" key="4">
    <source>
        <dbReference type="PROSITE" id="PS51721"/>
    </source>
</evidence>
<feature type="binding site" evidence="3">
    <location>
        <begin position="142"/>
        <end position="147"/>
    </location>
    <ligand>
        <name>GTP</name>
        <dbReference type="ChEBI" id="CHEBI:37565"/>
    </ligand>
</feature>
<dbReference type="GO" id="GO:0032543">
    <property type="term" value="P:mitochondrial translation"/>
    <property type="evidence" value="ECO:0007669"/>
    <property type="project" value="TreeGrafter"/>
</dbReference>
<dbReference type="FunFam" id="1.10.1580.10:FF:000009">
    <property type="entry name" value="Mitochondrial GTPase 1"/>
    <property type="match status" value="1"/>
</dbReference>
<dbReference type="EMBL" id="MU007078">
    <property type="protein sequence ID" value="KAF2423734.1"/>
    <property type="molecule type" value="Genomic_DNA"/>
</dbReference>
<dbReference type="InterPro" id="IPR027417">
    <property type="entry name" value="P-loop_NTPase"/>
</dbReference>
<evidence type="ECO:0000313" key="5">
    <source>
        <dbReference type="EMBL" id="KAF2423734.1"/>
    </source>
</evidence>
<accession>A0A9P4NJV7</accession>